<dbReference type="PANTHER" id="PTHR21366:SF27">
    <property type="entry name" value="GLYOXALASE-LIKE DOMAIN-CONTAINING PROTEIN"/>
    <property type="match status" value="1"/>
</dbReference>
<dbReference type="InterPro" id="IPR050383">
    <property type="entry name" value="GlyoxalaseI/FosfomycinResist"/>
</dbReference>
<dbReference type="RefSeq" id="WP_326839840.1">
    <property type="nucleotide sequence ID" value="NZ_SVNY01000001.1"/>
</dbReference>
<dbReference type="Proteomes" id="UP000754750">
    <property type="component" value="Unassembled WGS sequence"/>
</dbReference>
<dbReference type="InterPro" id="IPR025870">
    <property type="entry name" value="Glyoxalase-like_dom"/>
</dbReference>
<dbReference type="PROSITE" id="PS51819">
    <property type="entry name" value="VOC"/>
    <property type="match status" value="1"/>
</dbReference>
<name>A0A928KUA5_9FIRM</name>
<sequence length="160" mass="18423">MEYVCTLLAVRDMERSKQFYCGLLGMKITADFGANVTLSGGVVLQTAGSWRELIEVSEEQLTFENRAAELYFEEADLDAFLQKLAVWPALKYVHPVKEHRWGQRVVRFYDPDGHIIEVGEKMRQVVFRFLHSGLSCEETARRMDVPLSYVESCIREQLAL</sequence>
<protein>
    <submittedName>
        <fullName evidence="2">Glyoxalase</fullName>
    </submittedName>
</protein>
<reference evidence="2" key="1">
    <citation type="submission" date="2019-04" db="EMBL/GenBank/DDBJ databases">
        <title>Evolution of Biomass-Degrading Anaerobic Consortia Revealed by Metagenomics.</title>
        <authorList>
            <person name="Peng X."/>
        </authorList>
    </citation>
    <scope>NUCLEOTIDE SEQUENCE</scope>
    <source>
        <strain evidence="2">SIG551</strain>
    </source>
</reference>
<comment type="caution">
    <text evidence="2">The sequence shown here is derived from an EMBL/GenBank/DDBJ whole genome shotgun (WGS) entry which is preliminary data.</text>
</comment>
<proteinExistence type="predicted"/>
<evidence type="ECO:0000313" key="3">
    <source>
        <dbReference type="Proteomes" id="UP000754750"/>
    </source>
</evidence>
<dbReference type="AlphaFoldDB" id="A0A928KUA5"/>
<evidence type="ECO:0000259" key="1">
    <source>
        <dbReference type="PROSITE" id="PS51819"/>
    </source>
</evidence>
<gene>
    <name evidence="2" type="ORF">E7512_02020</name>
</gene>
<accession>A0A928KUA5</accession>
<dbReference type="Pfam" id="PF12681">
    <property type="entry name" value="Glyoxalase_2"/>
    <property type="match status" value="1"/>
</dbReference>
<dbReference type="InterPro" id="IPR037523">
    <property type="entry name" value="VOC_core"/>
</dbReference>
<organism evidence="2 3">
    <name type="scientific">Faecalispora sporosphaeroides</name>
    <dbReference type="NCBI Taxonomy" id="1549"/>
    <lineage>
        <taxon>Bacteria</taxon>
        <taxon>Bacillati</taxon>
        <taxon>Bacillota</taxon>
        <taxon>Clostridia</taxon>
        <taxon>Eubacteriales</taxon>
        <taxon>Oscillospiraceae</taxon>
        <taxon>Faecalispora</taxon>
    </lineage>
</organism>
<dbReference type="SUPFAM" id="SSF54593">
    <property type="entry name" value="Glyoxalase/Bleomycin resistance protein/Dihydroxybiphenyl dioxygenase"/>
    <property type="match status" value="1"/>
</dbReference>
<evidence type="ECO:0000313" key="2">
    <source>
        <dbReference type="EMBL" id="MBE6832356.1"/>
    </source>
</evidence>
<dbReference type="PANTHER" id="PTHR21366">
    <property type="entry name" value="GLYOXALASE FAMILY PROTEIN"/>
    <property type="match status" value="1"/>
</dbReference>
<dbReference type="InterPro" id="IPR029068">
    <property type="entry name" value="Glyas_Bleomycin-R_OHBP_Dase"/>
</dbReference>
<dbReference type="Gene3D" id="3.10.180.10">
    <property type="entry name" value="2,3-Dihydroxybiphenyl 1,2-Dioxygenase, domain 1"/>
    <property type="match status" value="1"/>
</dbReference>
<dbReference type="EMBL" id="SVNY01000001">
    <property type="protein sequence ID" value="MBE6832356.1"/>
    <property type="molecule type" value="Genomic_DNA"/>
</dbReference>
<feature type="domain" description="VOC" evidence="1">
    <location>
        <begin position="1"/>
        <end position="121"/>
    </location>
</feature>